<dbReference type="CDD" id="cd06223">
    <property type="entry name" value="PRTases_typeI"/>
    <property type="match status" value="1"/>
</dbReference>
<evidence type="ECO:0000259" key="2">
    <source>
        <dbReference type="Pfam" id="PF00156"/>
    </source>
</evidence>
<dbReference type="Pfam" id="PF00156">
    <property type="entry name" value="Pribosyltran"/>
    <property type="match status" value="1"/>
</dbReference>
<dbReference type="Proteomes" id="UP000321058">
    <property type="component" value="Unassembled WGS sequence"/>
</dbReference>
<evidence type="ECO:0000259" key="3">
    <source>
        <dbReference type="Pfam" id="PF18912"/>
    </source>
</evidence>
<dbReference type="InterPro" id="IPR029057">
    <property type="entry name" value="PRTase-like"/>
</dbReference>
<organism evidence="4 5">
    <name type="scientific">Reyranella soli</name>
    <dbReference type="NCBI Taxonomy" id="1230389"/>
    <lineage>
        <taxon>Bacteria</taxon>
        <taxon>Pseudomonadati</taxon>
        <taxon>Pseudomonadota</taxon>
        <taxon>Alphaproteobacteria</taxon>
        <taxon>Hyphomicrobiales</taxon>
        <taxon>Reyranellaceae</taxon>
        <taxon>Reyranella</taxon>
    </lineage>
</organism>
<dbReference type="PANTHER" id="PTHR47505:SF1">
    <property type="entry name" value="DNA UTILIZATION PROTEIN YHGH"/>
    <property type="match status" value="1"/>
</dbReference>
<dbReference type="GO" id="GO:0016757">
    <property type="term" value="F:glycosyltransferase activity"/>
    <property type="evidence" value="ECO:0007669"/>
    <property type="project" value="UniProtKB-KW"/>
</dbReference>
<feature type="domain" description="Phosphoribosyltransferase" evidence="2">
    <location>
        <begin position="202"/>
        <end position="246"/>
    </location>
</feature>
<evidence type="ECO:0000313" key="4">
    <source>
        <dbReference type="EMBL" id="GEP60316.1"/>
    </source>
</evidence>
<dbReference type="PANTHER" id="PTHR47505">
    <property type="entry name" value="DNA UTILIZATION PROTEIN YHGH"/>
    <property type="match status" value="1"/>
</dbReference>
<dbReference type="InterPro" id="IPR000836">
    <property type="entry name" value="PRTase_dom"/>
</dbReference>
<keyword evidence="4" id="KW-0808">Transferase</keyword>
<reference evidence="4 5" key="1">
    <citation type="submission" date="2019-07" db="EMBL/GenBank/DDBJ databases">
        <title>Whole genome shotgun sequence of Reyranella soli NBRC 108950.</title>
        <authorList>
            <person name="Hosoyama A."/>
            <person name="Uohara A."/>
            <person name="Ohji S."/>
            <person name="Ichikawa N."/>
        </authorList>
    </citation>
    <scope>NUCLEOTIDE SEQUENCE [LARGE SCALE GENOMIC DNA]</scope>
    <source>
        <strain evidence="4 5">NBRC 108950</strain>
    </source>
</reference>
<feature type="domain" description="Double zinc ribbon" evidence="3">
    <location>
        <begin position="16"/>
        <end position="75"/>
    </location>
</feature>
<proteinExistence type="inferred from homology"/>
<comment type="caution">
    <text evidence="4">The sequence shown here is derived from an EMBL/GenBank/DDBJ whole genome shotgun (WGS) entry which is preliminary data.</text>
</comment>
<dbReference type="EMBL" id="BKAJ01000158">
    <property type="protein sequence ID" value="GEP60316.1"/>
    <property type="molecule type" value="Genomic_DNA"/>
</dbReference>
<dbReference type="InterPro" id="IPR044005">
    <property type="entry name" value="DZR_2"/>
</dbReference>
<keyword evidence="5" id="KW-1185">Reference proteome</keyword>
<dbReference type="SUPFAM" id="SSF53271">
    <property type="entry name" value="PRTase-like"/>
    <property type="match status" value="1"/>
</dbReference>
<sequence>MPTSLGRFCLHAGRTMLDAVLPPLCLSCSEIVETPGGLCAACWAGFAFIAPPYCARCAYPFVHQVDAAALCGACAARPPRYRRARAALVYDDKSRKLVLPFKHGDRTDIARACGAWMARAGAELLADADLVAPVPLHWRRLFTRRYNQAQLLARIAVAAAPSTRARLVPDLMRRRRWTGSQSGLAAKQRHDNVRQAFDLNPRWAAQVSGKSVLLIDDVLTTGATLEACARVLQRGGARHVDVLTLARVVRPAV</sequence>
<evidence type="ECO:0000313" key="5">
    <source>
        <dbReference type="Proteomes" id="UP000321058"/>
    </source>
</evidence>
<dbReference type="Pfam" id="PF18912">
    <property type="entry name" value="DZR_2"/>
    <property type="match status" value="1"/>
</dbReference>
<gene>
    <name evidence="4" type="primary">comF</name>
    <name evidence="4" type="ORF">RSO01_74820</name>
</gene>
<comment type="similarity">
    <text evidence="1">Belongs to the ComF/GntX family.</text>
</comment>
<keyword evidence="4" id="KW-0328">Glycosyltransferase</keyword>
<dbReference type="AlphaFoldDB" id="A0A512NMZ0"/>
<dbReference type="Gene3D" id="3.40.50.2020">
    <property type="match status" value="1"/>
</dbReference>
<dbReference type="InterPro" id="IPR051910">
    <property type="entry name" value="ComF/GntX_DNA_util-trans"/>
</dbReference>
<evidence type="ECO:0000256" key="1">
    <source>
        <dbReference type="ARBA" id="ARBA00008007"/>
    </source>
</evidence>
<protein>
    <submittedName>
        <fullName evidence="4">Amidophosphoribosyltransferase</fullName>
    </submittedName>
</protein>
<accession>A0A512NMZ0</accession>
<name>A0A512NMZ0_9HYPH</name>